<dbReference type="Pfam" id="PF03184">
    <property type="entry name" value="DDE_1"/>
    <property type="match status" value="1"/>
</dbReference>
<evidence type="ECO:0000313" key="2">
    <source>
        <dbReference type="EMBL" id="KAJ7329036.1"/>
    </source>
</evidence>
<dbReference type="OrthoDB" id="125347at2759"/>
<dbReference type="GO" id="GO:0003676">
    <property type="term" value="F:nucleic acid binding"/>
    <property type="evidence" value="ECO:0007669"/>
    <property type="project" value="InterPro"/>
</dbReference>
<sequence>MICTKAFHIDLIDQQPETSAPAEEFKASRGWFESLRQDLASTMWVTHILFVQWVNLVFGPVVKQYLLEKNLPFKALLATDNVPVHPLGLEEDLLEELTFIKVIFLPPNTTPLLQPMGQQVISNFKKLYTRELFCWCFEMTDGTTLTLYEYWRDHFDIVSCCVVTPDAFALAPESAVVQEIVSLGRTTRLEVTEEACGGTRTQSEHPGPLGTAVAVSGATTGLIGGGGNE</sequence>
<dbReference type="EMBL" id="JAPFRF010000006">
    <property type="protein sequence ID" value="KAJ7329036.1"/>
    <property type="molecule type" value="Genomic_DNA"/>
</dbReference>
<comment type="caution">
    <text evidence="2">The sequence shown here is derived from an EMBL/GenBank/DDBJ whole genome shotgun (WGS) entry which is preliminary data.</text>
</comment>
<reference evidence="2" key="1">
    <citation type="journal article" date="2023" name="DNA Res.">
        <title>Chromosome-level genome assembly of Phrynocephalus forsythii using third-generation DNA sequencing and Hi-C analysis.</title>
        <authorList>
            <person name="Qi Y."/>
            <person name="Zhao W."/>
            <person name="Zhao Y."/>
            <person name="Niu C."/>
            <person name="Cao S."/>
            <person name="Zhang Y."/>
        </authorList>
    </citation>
    <scope>NUCLEOTIDE SEQUENCE</scope>
    <source>
        <tissue evidence="2">Muscle</tissue>
    </source>
</reference>
<keyword evidence="3" id="KW-1185">Reference proteome</keyword>
<organism evidence="2 3">
    <name type="scientific">Phrynocephalus forsythii</name>
    <dbReference type="NCBI Taxonomy" id="171643"/>
    <lineage>
        <taxon>Eukaryota</taxon>
        <taxon>Metazoa</taxon>
        <taxon>Chordata</taxon>
        <taxon>Craniata</taxon>
        <taxon>Vertebrata</taxon>
        <taxon>Euteleostomi</taxon>
        <taxon>Lepidosauria</taxon>
        <taxon>Squamata</taxon>
        <taxon>Bifurcata</taxon>
        <taxon>Unidentata</taxon>
        <taxon>Episquamata</taxon>
        <taxon>Toxicofera</taxon>
        <taxon>Iguania</taxon>
        <taxon>Acrodonta</taxon>
        <taxon>Agamidae</taxon>
        <taxon>Agaminae</taxon>
        <taxon>Phrynocephalus</taxon>
    </lineage>
</organism>
<feature type="domain" description="DDE-1" evidence="1">
    <location>
        <begin position="41"/>
        <end position="138"/>
    </location>
</feature>
<accession>A0A9Q0XU41</accession>
<proteinExistence type="predicted"/>
<dbReference type="InterPro" id="IPR004875">
    <property type="entry name" value="DDE_SF_endonuclease_dom"/>
</dbReference>
<evidence type="ECO:0000313" key="3">
    <source>
        <dbReference type="Proteomes" id="UP001142489"/>
    </source>
</evidence>
<dbReference type="AlphaFoldDB" id="A0A9Q0XU41"/>
<dbReference type="Proteomes" id="UP001142489">
    <property type="component" value="Unassembled WGS sequence"/>
</dbReference>
<gene>
    <name evidence="2" type="ORF">JRQ81_015210</name>
</gene>
<evidence type="ECO:0000259" key="1">
    <source>
        <dbReference type="Pfam" id="PF03184"/>
    </source>
</evidence>
<protein>
    <recommendedName>
        <fullName evidence="1">DDE-1 domain-containing protein</fullName>
    </recommendedName>
</protein>
<name>A0A9Q0XU41_9SAUR</name>